<organism evidence="1 2">
    <name type="scientific">Rhodonia placenta</name>
    <dbReference type="NCBI Taxonomy" id="104341"/>
    <lineage>
        <taxon>Eukaryota</taxon>
        <taxon>Fungi</taxon>
        <taxon>Dikarya</taxon>
        <taxon>Basidiomycota</taxon>
        <taxon>Agaricomycotina</taxon>
        <taxon>Agaricomycetes</taxon>
        <taxon>Polyporales</taxon>
        <taxon>Adustoporiaceae</taxon>
        <taxon>Rhodonia</taxon>
    </lineage>
</organism>
<dbReference type="AlphaFoldDB" id="A0A8H7TXM6"/>
<gene>
    <name evidence="1" type="ORF">IEO21_10341</name>
</gene>
<dbReference type="EMBL" id="JADOXO010000765">
    <property type="protein sequence ID" value="KAF9800547.1"/>
    <property type="molecule type" value="Genomic_DNA"/>
</dbReference>
<protein>
    <submittedName>
        <fullName evidence="1">Uncharacterized protein</fullName>
    </submittedName>
</protein>
<reference evidence="1" key="1">
    <citation type="submission" date="2020-11" db="EMBL/GenBank/DDBJ databases">
        <authorList>
            <person name="Koelle M."/>
            <person name="Horta M.A.C."/>
            <person name="Nowrousian M."/>
            <person name="Ohm R.A."/>
            <person name="Benz P."/>
            <person name="Pilgard A."/>
        </authorList>
    </citation>
    <scope>NUCLEOTIDE SEQUENCE</scope>
    <source>
        <strain evidence="1">FPRL280</strain>
    </source>
</reference>
<name>A0A8H7TXM6_9APHY</name>
<sequence length="294" mass="32271">MRGCKLIPPSVCFGGVSFTRIVVRSRSSPALAVTTSTLSPRGVLWKHVLITSSFSGRSGMLVTCHAPPSHLAPPPARRLPRSWQAGGRCPPAASASSRSQDPCTARRLRISRIARAPCYRWRAPCPPENRRALTSCVTLMFVCSCPRAQSPLLRATGGSFTLYMYLRCMEYKPVELLKKTLRHINVTMPVQRSARLTGPGPELLLSGVWLLSDRQVHFIIPLAYVVAIVLSGVTLPSNPSKKGLLNDSSVRSNSTWRWKQAYENIGVHITSRAGGCPIAAHHKPGHREGEAIHW</sequence>
<accession>A0A8H7TXM6</accession>
<dbReference type="Proteomes" id="UP000639403">
    <property type="component" value="Unassembled WGS sequence"/>
</dbReference>
<proteinExistence type="predicted"/>
<evidence type="ECO:0000313" key="2">
    <source>
        <dbReference type="Proteomes" id="UP000639403"/>
    </source>
</evidence>
<comment type="caution">
    <text evidence="1">The sequence shown here is derived from an EMBL/GenBank/DDBJ whole genome shotgun (WGS) entry which is preliminary data.</text>
</comment>
<evidence type="ECO:0000313" key="1">
    <source>
        <dbReference type="EMBL" id="KAF9800547.1"/>
    </source>
</evidence>
<reference evidence="1" key="2">
    <citation type="journal article" name="Front. Microbiol.">
        <title>Degradative Capacity of Two Strains of Rhodonia placenta: From Phenotype to Genotype.</title>
        <authorList>
            <person name="Kolle M."/>
            <person name="Horta M.A.C."/>
            <person name="Nowrousian M."/>
            <person name="Ohm R.A."/>
            <person name="Benz J.P."/>
            <person name="Pilgard A."/>
        </authorList>
    </citation>
    <scope>NUCLEOTIDE SEQUENCE</scope>
    <source>
        <strain evidence="1">FPRL280</strain>
    </source>
</reference>